<dbReference type="GO" id="GO:0022904">
    <property type="term" value="P:respiratory electron transport chain"/>
    <property type="evidence" value="ECO:0007669"/>
    <property type="project" value="InterPro"/>
</dbReference>
<evidence type="ECO:0000256" key="6">
    <source>
        <dbReference type="SAM" id="Phobius"/>
    </source>
</evidence>
<keyword evidence="5 6" id="KW-0472">Membrane</keyword>
<sequence>MMSTVPSNERVLVWDLSVRLFHWALVTCITVLLISGFTGAMKLHMILGNLTTDLVVFRWIWGWVGSQTARFDDFVAGPMTVINYLHKGRPSHLGHNPLGGWMVVLLLIVLTLQTLTGLIGTGDGLTEGPLSRWVMAEVSSAAYEIHALLVPIIIILVVLHIMAVCIHQIAFREEMIKPMISGYKRSAVVIYPPKIANPWIALMCWVLATTVASFLFLI</sequence>
<accession>A0A1H9F913</accession>
<feature type="domain" description="Cytochrome b561 bacterial/Ni-hydrogenase" evidence="7">
    <location>
        <begin position="13"/>
        <end position="182"/>
    </location>
</feature>
<dbReference type="AlphaFoldDB" id="A0A1H9F913"/>
<dbReference type="PANTHER" id="PTHR30485">
    <property type="entry name" value="NI/FE-HYDROGENASE 1 B-TYPE CYTOCHROME SUBUNIT"/>
    <property type="match status" value="1"/>
</dbReference>
<evidence type="ECO:0000256" key="2">
    <source>
        <dbReference type="ARBA" id="ARBA00022475"/>
    </source>
</evidence>
<protein>
    <submittedName>
        <fullName evidence="8">Cytochrome b</fullName>
    </submittedName>
</protein>
<dbReference type="InterPro" id="IPR016174">
    <property type="entry name" value="Di-haem_cyt_TM"/>
</dbReference>
<dbReference type="InterPro" id="IPR051542">
    <property type="entry name" value="Hydrogenase_cytochrome"/>
</dbReference>
<evidence type="ECO:0000259" key="7">
    <source>
        <dbReference type="Pfam" id="PF01292"/>
    </source>
</evidence>
<feature type="transmembrane region" description="Helical" evidence="6">
    <location>
        <begin position="98"/>
        <end position="121"/>
    </location>
</feature>
<dbReference type="SUPFAM" id="SSF81342">
    <property type="entry name" value="Transmembrane di-heme cytochromes"/>
    <property type="match status" value="1"/>
</dbReference>
<dbReference type="Proteomes" id="UP000199766">
    <property type="component" value="Unassembled WGS sequence"/>
</dbReference>
<dbReference type="GO" id="GO:0005886">
    <property type="term" value="C:plasma membrane"/>
    <property type="evidence" value="ECO:0007669"/>
    <property type="project" value="UniProtKB-SubCell"/>
</dbReference>
<proteinExistence type="predicted"/>
<keyword evidence="4 6" id="KW-1133">Transmembrane helix</keyword>
<dbReference type="STRING" id="180197.SAMN02982919_00486"/>
<dbReference type="GO" id="GO:0020037">
    <property type="term" value="F:heme binding"/>
    <property type="evidence" value="ECO:0007669"/>
    <property type="project" value="TreeGrafter"/>
</dbReference>
<name>A0A1H9F913_9BURK</name>
<feature type="transmembrane region" description="Helical" evidence="6">
    <location>
        <begin position="199"/>
        <end position="217"/>
    </location>
</feature>
<dbReference type="GO" id="GO:0009055">
    <property type="term" value="F:electron transfer activity"/>
    <property type="evidence" value="ECO:0007669"/>
    <property type="project" value="InterPro"/>
</dbReference>
<dbReference type="RefSeq" id="WP_091452164.1">
    <property type="nucleotide sequence ID" value="NZ_FOGD01000001.1"/>
</dbReference>
<dbReference type="PANTHER" id="PTHR30485:SF2">
    <property type="entry name" value="BLL0597 PROTEIN"/>
    <property type="match status" value="1"/>
</dbReference>
<gene>
    <name evidence="8" type="ORF">SAMN02982919_00486</name>
</gene>
<evidence type="ECO:0000256" key="4">
    <source>
        <dbReference type="ARBA" id="ARBA00022989"/>
    </source>
</evidence>
<dbReference type="Pfam" id="PF01292">
    <property type="entry name" value="Ni_hydr_CYTB"/>
    <property type="match status" value="1"/>
</dbReference>
<keyword evidence="3 6" id="KW-0812">Transmembrane</keyword>
<keyword evidence="9" id="KW-1185">Reference proteome</keyword>
<reference evidence="8 9" key="1">
    <citation type="submission" date="2016-10" db="EMBL/GenBank/DDBJ databases">
        <authorList>
            <person name="de Groot N.N."/>
        </authorList>
    </citation>
    <scope>NUCLEOTIDE SEQUENCE [LARGE SCALE GENOMIC DNA]</scope>
    <source>
        <strain evidence="8 9">ATCC 35958</strain>
    </source>
</reference>
<dbReference type="InterPro" id="IPR011577">
    <property type="entry name" value="Cyt_b561_bac/Ni-Hgenase"/>
</dbReference>
<feature type="transmembrane region" description="Helical" evidence="6">
    <location>
        <begin position="141"/>
        <end position="166"/>
    </location>
</feature>
<keyword evidence="2" id="KW-1003">Cell membrane</keyword>
<evidence type="ECO:0000313" key="8">
    <source>
        <dbReference type="EMBL" id="SEQ34325.1"/>
    </source>
</evidence>
<dbReference type="Gene3D" id="1.20.950.20">
    <property type="entry name" value="Transmembrane di-heme cytochromes, Chain C"/>
    <property type="match status" value="1"/>
</dbReference>
<organism evidence="8 9">
    <name type="scientific">Giesbergeria anulus</name>
    <dbReference type="NCBI Taxonomy" id="180197"/>
    <lineage>
        <taxon>Bacteria</taxon>
        <taxon>Pseudomonadati</taxon>
        <taxon>Pseudomonadota</taxon>
        <taxon>Betaproteobacteria</taxon>
        <taxon>Burkholderiales</taxon>
        <taxon>Comamonadaceae</taxon>
        <taxon>Giesbergeria</taxon>
    </lineage>
</organism>
<feature type="transmembrane region" description="Helical" evidence="6">
    <location>
        <begin position="20"/>
        <end position="40"/>
    </location>
</feature>
<evidence type="ECO:0000256" key="3">
    <source>
        <dbReference type="ARBA" id="ARBA00022692"/>
    </source>
</evidence>
<evidence type="ECO:0000256" key="5">
    <source>
        <dbReference type="ARBA" id="ARBA00023136"/>
    </source>
</evidence>
<dbReference type="EMBL" id="FOGD01000001">
    <property type="protein sequence ID" value="SEQ34325.1"/>
    <property type="molecule type" value="Genomic_DNA"/>
</dbReference>
<evidence type="ECO:0000313" key="9">
    <source>
        <dbReference type="Proteomes" id="UP000199766"/>
    </source>
</evidence>
<comment type="subcellular location">
    <subcellularLocation>
        <location evidence="1">Cell membrane</location>
        <topology evidence="1">Multi-pass membrane protein</topology>
    </subcellularLocation>
</comment>
<dbReference type="OrthoDB" id="196472at2"/>
<evidence type="ECO:0000256" key="1">
    <source>
        <dbReference type="ARBA" id="ARBA00004651"/>
    </source>
</evidence>